<dbReference type="GO" id="GO:0000271">
    <property type="term" value="P:polysaccharide biosynthetic process"/>
    <property type="evidence" value="ECO:0007669"/>
    <property type="project" value="TreeGrafter"/>
</dbReference>
<dbReference type="UniPathway" id="UPA00124"/>
<dbReference type="Gene3D" id="2.60.120.10">
    <property type="entry name" value="Jelly Rolls"/>
    <property type="match status" value="1"/>
</dbReference>
<dbReference type="InterPro" id="IPR011051">
    <property type="entry name" value="RmlC_Cupin_sf"/>
</dbReference>
<organism evidence="8 9">
    <name type="scientific">Alloacidobacterium dinghuense</name>
    <dbReference type="NCBI Taxonomy" id="2763107"/>
    <lineage>
        <taxon>Bacteria</taxon>
        <taxon>Pseudomonadati</taxon>
        <taxon>Acidobacteriota</taxon>
        <taxon>Terriglobia</taxon>
        <taxon>Terriglobales</taxon>
        <taxon>Acidobacteriaceae</taxon>
        <taxon>Alloacidobacterium</taxon>
    </lineage>
</organism>
<evidence type="ECO:0000256" key="5">
    <source>
        <dbReference type="PIRSR" id="PIRSR600888-1"/>
    </source>
</evidence>
<evidence type="ECO:0000256" key="1">
    <source>
        <dbReference type="ARBA" id="ARBA00001298"/>
    </source>
</evidence>
<dbReference type="NCBIfam" id="TIGR01221">
    <property type="entry name" value="rmlC"/>
    <property type="match status" value="1"/>
</dbReference>
<evidence type="ECO:0000256" key="2">
    <source>
        <dbReference type="ARBA" id="ARBA00001997"/>
    </source>
</evidence>
<evidence type="ECO:0000256" key="4">
    <source>
        <dbReference type="ARBA" id="ARBA00019595"/>
    </source>
</evidence>
<sequence length="183" mass="20537">MRFTEASIPGVWTIDPDPREDERGRFFRAWCAREFAERGIAFAPVQANMGFSLQGGTIRGMHYQVEPALEAKLVRCTRGAIFDVALDLRSNSLTFRQWIGVELSAVNGRMLLVPEGCAHGYQTLEDETEMHYMTSAVYMPSAARGVRFDDPAFGIEWPLPATAISKQDRDWPLIATHTTIAKL</sequence>
<dbReference type="Pfam" id="PF00908">
    <property type="entry name" value="dTDP_sugar_isom"/>
    <property type="match status" value="1"/>
</dbReference>
<keyword evidence="9" id="KW-1185">Reference proteome</keyword>
<keyword evidence="7 8" id="KW-0413">Isomerase</keyword>
<dbReference type="GO" id="GO:0019305">
    <property type="term" value="P:dTDP-rhamnose biosynthetic process"/>
    <property type="evidence" value="ECO:0007669"/>
    <property type="project" value="UniProtKB-UniRule"/>
</dbReference>
<feature type="site" description="Participates in a stacking interaction with the thymidine ring of dTDP-4-oxo-6-deoxyglucose" evidence="6">
    <location>
        <position position="138"/>
    </location>
</feature>
<dbReference type="EMBL" id="CP060394">
    <property type="protein sequence ID" value="QNI33504.1"/>
    <property type="molecule type" value="Genomic_DNA"/>
</dbReference>
<dbReference type="GO" id="GO:0005829">
    <property type="term" value="C:cytosol"/>
    <property type="evidence" value="ECO:0007669"/>
    <property type="project" value="TreeGrafter"/>
</dbReference>
<dbReference type="CDD" id="cd00438">
    <property type="entry name" value="cupin_RmlC"/>
    <property type="match status" value="1"/>
</dbReference>
<name>A0A7G8BLT4_9BACT</name>
<dbReference type="KEGG" id="adin:H7849_06030"/>
<protein>
    <recommendedName>
        <fullName evidence="4 7">dTDP-4-dehydrorhamnose 3,5-epimerase</fullName>
        <ecNumber evidence="3 7">5.1.3.13</ecNumber>
    </recommendedName>
    <alternativeName>
        <fullName evidence="7">Thymidine diphospho-4-keto-rhamnose 3,5-epimerase</fullName>
    </alternativeName>
</protein>
<proteinExistence type="inferred from homology"/>
<dbReference type="InterPro" id="IPR000888">
    <property type="entry name" value="RmlC-like"/>
</dbReference>
<evidence type="ECO:0000256" key="3">
    <source>
        <dbReference type="ARBA" id="ARBA00012098"/>
    </source>
</evidence>
<evidence type="ECO:0000313" key="8">
    <source>
        <dbReference type="EMBL" id="QNI33504.1"/>
    </source>
</evidence>
<evidence type="ECO:0000256" key="6">
    <source>
        <dbReference type="PIRSR" id="PIRSR600888-3"/>
    </source>
</evidence>
<gene>
    <name evidence="8" type="primary">rfbC</name>
    <name evidence="8" type="ORF">H7849_06030</name>
</gene>
<feature type="active site" description="Proton acceptor" evidence="5">
    <location>
        <position position="62"/>
    </location>
</feature>
<comment type="function">
    <text evidence="2 7">Catalyzes the epimerization of the C3' and C5'positions of dTDP-6-deoxy-D-xylo-4-hexulose, forming dTDP-6-deoxy-L-lyxo-4-hexulose.</text>
</comment>
<dbReference type="SUPFAM" id="SSF51182">
    <property type="entry name" value="RmlC-like cupins"/>
    <property type="match status" value="1"/>
</dbReference>
<dbReference type="EC" id="5.1.3.13" evidence="3 7"/>
<accession>A0A7G8BLT4</accession>
<dbReference type="InterPro" id="IPR014710">
    <property type="entry name" value="RmlC-like_jellyroll"/>
</dbReference>
<dbReference type="GO" id="GO:0008830">
    <property type="term" value="F:dTDP-4-dehydrorhamnose 3,5-epimerase activity"/>
    <property type="evidence" value="ECO:0007669"/>
    <property type="project" value="UniProtKB-UniRule"/>
</dbReference>
<comment type="pathway">
    <text evidence="7">Carbohydrate biosynthesis; dTDP-L-rhamnose biosynthesis.</text>
</comment>
<dbReference type="PANTHER" id="PTHR21047">
    <property type="entry name" value="DTDP-6-DEOXY-D-GLUCOSE-3,5 EPIMERASE"/>
    <property type="match status" value="1"/>
</dbReference>
<feature type="active site" description="Proton donor" evidence="5">
    <location>
        <position position="132"/>
    </location>
</feature>
<comment type="similarity">
    <text evidence="7">Belongs to the dTDP-4-dehydrorhamnose 3,5-epimerase family.</text>
</comment>
<comment type="subunit">
    <text evidence="7">Homodimer.</text>
</comment>
<evidence type="ECO:0000313" key="9">
    <source>
        <dbReference type="Proteomes" id="UP000515312"/>
    </source>
</evidence>
<reference evidence="8 9" key="1">
    <citation type="submission" date="2020-08" db="EMBL/GenBank/DDBJ databases">
        <title>Edaphobacter telluris sp. nov. and Acidobacterium dinghuensis sp. nov., two acidobacteria isolated from forest soil.</title>
        <authorList>
            <person name="Fu J."/>
            <person name="Qiu L."/>
        </authorList>
    </citation>
    <scope>NUCLEOTIDE SEQUENCE [LARGE SCALE GENOMIC DNA]</scope>
    <source>
        <strain evidence="8">4Y35</strain>
    </source>
</reference>
<dbReference type="Proteomes" id="UP000515312">
    <property type="component" value="Chromosome"/>
</dbReference>
<comment type="catalytic activity">
    <reaction evidence="1 7">
        <text>dTDP-4-dehydro-6-deoxy-alpha-D-glucose = dTDP-4-dehydro-beta-L-rhamnose</text>
        <dbReference type="Rhea" id="RHEA:16969"/>
        <dbReference type="ChEBI" id="CHEBI:57649"/>
        <dbReference type="ChEBI" id="CHEBI:62830"/>
        <dbReference type="EC" id="5.1.3.13"/>
    </reaction>
</comment>
<dbReference type="RefSeq" id="WP_186744983.1">
    <property type="nucleotide sequence ID" value="NZ_CP060394.1"/>
</dbReference>
<dbReference type="AlphaFoldDB" id="A0A7G8BLT4"/>
<dbReference type="PANTHER" id="PTHR21047:SF2">
    <property type="entry name" value="THYMIDINE DIPHOSPHO-4-KETO-RHAMNOSE 3,5-EPIMERASE"/>
    <property type="match status" value="1"/>
</dbReference>
<evidence type="ECO:0000256" key="7">
    <source>
        <dbReference type="RuleBase" id="RU364069"/>
    </source>
</evidence>